<name>A0A423WR37_9PEZI</name>
<comment type="caution">
    <text evidence="2">The sequence shown here is derived from an EMBL/GenBank/DDBJ whole genome shotgun (WGS) entry which is preliminary data.</text>
</comment>
<evidence type="ECO:0000313" key="2">
    <source>
        <dbReference type="EMBL" id="ROW05916.1"/>
    </source>
</evidence>
<keyword evidence="3" id="KW-1185">Reference proteome</keyword>
<gene>
    <name evidence="2" type="ORF">VPNG_08019</name>
</gene>
<organism evidence="2 3">
    <name type="scientific">Cytospora leucostoma</name>
    <dbReference type="NCBI Taxonomy" id="1230097"/>
    <lineage>
        <taxon>Eukaryota</taxon>
        <taxon>Fungi</taxon>
        <taxon>Dikarya</taxon>
        <taxon>Ascomycota</taxon>
        <taxon>Pezizomycotina</taxon>
        <taxon>Sordariomycetes</taxon>
        <taxon>Sordariomycetidae</taxon>
        <taxon>Diaporthales</taxon>
        <taxon>Cytosporaceae</taxon>
        <taxon>Cytospora</taxon>
    </lineage>
</organism>
<dbReference type="EMBL" id="LKEB01000045">
    <property type="protein sequence ID" value="ROW05916.1"/>
    <property type="molecule type" value="Genomic_DNA"/>
</dbReference>
<protein>
    <submittedName>
        <fullName evidence="2">Uncharacterized protein</fullName>
    </submittedName>
</protein>
<accession>A0A423WR37</accession>
<dbReference type="Proteomes" id="UP000285146">
    <property type="component" value="Unassembled WGS sequence"/>
</dbReference>
<evidence type="ECO:0000256" key="1">
    <source>
        <dbReference type="SAM" id="MobiDB-lite"/>
    </source>
</evidence>
<proteinExistence type="predicted"/>
<dbReference type="AlphaFoldDB" id="A0A423WR37"/>
<reference evidence="2 3" key="1">
    <citation type="submission" date="2015-09" db="EMBL/GenBank/DDBJ databases">
        <title>Host preference determinants of Valsa canker pathogens revealed by comparative genomics.</title>
        <authorList>
            <person name="Yin Z."/>
            <person name="Huang L."/>
        </authorList>
    </citation>
    <scope>NUCLEOTIDE SEQUENCE [LARGE SCALE GENOMIC DNA]</scope>
    <source>
        <strain evidence="2 3">SXYLt</strain>
    </source>
</reference>
<sequence>MAAMDSPMYLSPGNPPPLFQPCMGDTEELWRDPLIPLLFTVFSSVSEILAGRGGGLAGDSAWSSSRTAAWQHGSSWGGDDSRDGRSQRNSLITPFLTSLYPRQVTAHAATCCKTDSVDAWPRNVLPPQLAPSLPRGPGVPFSSTRMYWPDFETKSSSTGASPDGAPDHMM</sequence>
<evidence type="ECO:0000313" key="3">
    <source>
        <dbReference type="Proteomes" id="UP000285146"/>
    </source>
</evidence>
<dbReference type="InParanoid" id="A0A423WR37"/>
<feature type="region of interest" description="Disordered" evidence="1">
    <location>
        <begin position="69"/>
        <end position="88"/>
    </location>
</feature>